<evidence type="ECO:0000313" key="4">
    <source>
        <dbReference type="Proteomes" id="UP001634394"/>
    </source>
</evidence>
<dbReference type="Pfam" id="PF00071">
    <property type="entry name" value="Ras"/>
    <property type="match status" value="1"/>
</dbReference>
<dbReference type="FunFam" id="3.40.50.300:FF:001447">
    <property type="entry name" value="Ras-related protein Rab-1B"/>
    <property type="match status" value="1"/>
</dbReference>
<evidence type="ECO:0000313" key="3">
    <source>
        <dbReference type="EMBL" id="KAL3864014.1"/>
    </source>
</evidence>
<organism evidence="3 4">
    <name type="scientific">Sinanodonta woodiana</name>
    <name type="common">Chinese pond mussel</name>
    <name type="synonym">Anodonta woodiana</name>
    <dbReference type="NCBI Taxonomy" id="1069815"/>
    <lineage>
        <taxon>Eukaryota</taxon>
        <taxon>Metazoa</taxon>
        <taxon>Spiralia</taxon>
        <taxon>Lophotrochozoa</taxon>
        <taxon>Mollusca</taxon>
        <taxon>Bivalvia</taxon>
        <taxon>Autobranchia</taxon>
        <taxon>Heteroconchia</taxon>
        <taxon>Palaeoheterodonta</taxon>
        <taxon>Unionida</taxon>
        <taxon>Unionoidea</taxon>
        <taxon>Unionidae</taxon>
        <taxon>Unioninae</taxon>
        <taxon>Sinanodonta</taxon>
    </lineage>
</organism>
<comment type="similarity">
    <text evidence="1">Belongs to the small GTPase superfamily. Rab family.</text>
</comment>
<dbReference type="NCBIfam" id="TIGR00231">
    <property type="entry name" value="small_GTP"/>
    <property type="match status" value="1"/>
</dbReference>
<dbReference type="SMART" id="SM00175">
    <property type="entry name" value="RAB"/>
    <property type="match status" value="1"/>
</dbReference>
<dbReference type="PROSITE" id="PS51421">
    <property type="entry name" value="RAS"/>
    <property type="match status" value="1"/>
</dbReference>
<dbReference type="PRINTS" id="PR00449">
    <property type="entry name" value="RASTRNSFRMNG"/>
</dbReference>
<dbReference type="PANTHER" id="PTHR47978">
    <property type="match status" value="1"/>
</dbReference>
<proteinExistence type="inferred from homology"/>
<dbReference type="InterPro" id="IPR005225">
    <property type="entry name" value="Small_GTP-bd"/>
</dbReference>
<dbReference type="CDD" id="cd00154">
    <property type="entry name" value="Rab"/>
    <property type="match status" value="1"/>
</dbReference>
<dbReference type="Proteomes" id="UP001634394">
    <property type="component" value="Unassembled WGS sequence"/>
</dbReference>
<keyword evidence="2" id="KW-0547">Nucleotide-binding</keyword>
<dbReference type="SUPFAM" id="SSF52540">
    <property type="entry name" value="P-loop containing nucleoside triphosphate hydrolases"/>
    <property type="match status" value="1"/>
</dbReference>
<dbReference type="PROSITE" id="PS51419">
    <property type="entry name" value="RAB"/>
    <property type="match status" value="1"/>
</dbReference>
<evidence type="ECO:0000256" key="2">
    <source>
        <dbReference type="ARBA" id="ARBA00022741"/>
    </source>
</evidence>
<name>A0ABD3VQZ5_SINWO</name>
<dbReference type="InterPro" id="IPR001806">
    <property type="entry name" value="Small_GTPase"/>
</dbReference>
<sequence length="161" mass="18268">MSSVNLNCKVVLLGADSVGKTCLVLRYIHGKFPNKVTETIGVQGYKKPEQTDKKEVTLGIYDTSGHERHDVLTPTYYQKADAIIICYDVRRKESINKACYWLQKVKKEQDCKMYLCETKIDLVDERCPDADFATIMALAEEYKVPIYKTSSKTGENTALRG</sequence>
<dbReference type="SMART" id="SM00174">
    <property type="entry name" value="RHO"/>
    <property type="match status" value="1"/>
</dbReference>
<reference evidence="3 4" key="1">
    <citation type="submission" date="2024-11" db="EMBL/GenBank/DDBJ databases">
        <title>Chromosome-level genome assembly of the freshwater bivalve Anodonta woodiana.</title>
        <authorList>
            <person name="Chen X."/>
        </authorList>
    </citation>
    <scope>NUCLEOTIDE SEQUENCE [LARGE SCALE GENOMIC DNA]</scope>
    <source>
        <strain evidence="3">MN2024</strain>
        <tissue evidence="3">Gills</tissue>
    </source>
</reference>
<gene>
    <name evidence="3" type="ORF">ACJMK2_005726</name>
</gene>
<evidence type="ECO:0000256" key="1">
    <source>
        <dbReference type="ARBA" id="ARBA00006270"/>
    </source>
</evidence>
<dbReference type="Gene3D" id="3.40.50.300">
    <property type="entry name" value="P-loop containing nucleotide triphosphate hydrolases"/>
    <property type="match status" value="1"/>
</dbReference>
<dbReference type="SMART" id="SM00173">
    <property type="entry name" value="RAS"/>
    <property type="match status" value="1"/>
</dbReference>
<keyword evidence="4" id="KW-1185">Reference proteome</keyword>
<dbReference type="GO" id="GO:0000166">
    <property type="term" value="F:nucleotide binding"/>
    <property type="evidence" value="ECO:0007669"/>
    <property type="project" value="UniProtKB-KW"/>
</dbReference>
<dbReference type="AlphaFoldDB" id="A0ABD3VQZ5"/>
<dbReference type="InterPro" id="IPR027417">
    <property type="entry name" value="P-loop_NTPase"/>
</dbReference>
<accession>A0ABD3VQZ5</accession>
<protein>
    <submittedName>
        <fullName evidence="3">Uncharacterized protein</fullName>
    </submittedName>
</protein>
<comment type="caution">
    <text evidence="3">The sequence shown here is derived from an EMBL/GenBank/DDBJ whole genome shotgun (WGS) entry which is preliminary data.</text>
</comment>
<dbReference type="EMBL" id="JBJQND010000010">
    <property type="protein sequence ID" value="KAL3864014.1"/>
    <property type="molecule type" value="Genomic_DNA"/>
</dbReference>